<reference evidence="2 3" key="1">
    <citation type="submission" date="2018-08" db="EMBL/GenBank/DDBJ databases">
        <title>Genomic Encyclopedia of Type Strains, Phase IV (KMG-IV): sequencing the most valuable type-strain genomes for metagenomic binning, comparative biology and taxonomic classification.</title>
        <authorList>
            <person name="Goeker M."/>
        </authorList>
    </citation>
    <scope>NUCLEOTIDE SEQUENCE [LARGE SCALE GENOMIC DNA]</scope>
    <source>
        <strain evidence="2 3">DSM 17274</strain>
    </source>
</reference>
<evidence type="ECO:0000259" key="1">
    <source>
        <dbReference type="SMART" id="SM00829"/>
    </source>
</evidence>
<dbReference type="AlphaFoldDB" id="A0A3E0AUM1"/>
<dbReference type="Proteomes" id="UP000257076">
    <property type="component" value="Unassembled WGS sequence"/>
</dbReference>
<dbReference type="PANTHER" id="PTHR43677:SF1">
    <property type="entry name" value="ACRYLYL-COA REDUCTASE ACUI-RELATED"/>
    <property type="match status" value="1"/>
</dbReference>
<dbReference type="InterPro" id="IPR036291">
    <property type="entry name" value="NAD(P)-bd_dom_sf"/>
</dbReference>
<evidence type="ECO:0000313" key="3">
    <source>
        <dbReference type="Proteomes" id="UP000257076"/>
    </source>
</evidence>
<dbReference type="InterPro" id="IPR014188">
    <property type="entry name" value="Acrylyl-CoA_reductase_AcuI"/>
</dbReference>
<dbReference type="InterPro" id="IPR013149">
    <property type="entry name" value="ADH-like_C"/>
</dbReference>
<dbReference type="PANTHER" id="PTHR43677">
    <property type="entry name" value="SHORT-CHAIN DEHYDROGENASE/REDUCTASE"/>
    <property type="match status" value="1"/>
</dbReference>
<dbReference type="Gene3D" id="3.90.180.10">
    <property type="entry name" value="Medium-chain alcohol dehydrogenases, catalytic domain"/>
    <property type="match status" value="1"/>
</dbReference>
<evidence type="ECO:0000313" key="2">
    <source>
        <dbReference type="EMBL" id="REG23453.1"/>
    </source>
</evidence>
<dbReference type="GO" id="GO:0043957">
    <property type="term" value="F:acryloyl-CoA reductase (NADPH) activity"/>
    <property type="evidence" value="ECO:0007669"/>
    <property type="project" value="TreeGrafter"/>
</dbReference>
<accession>A0A3E0AUM1</accession>
<gene>
    <name evidence="2" type="ORF">DFR63_1829</name>
</gene>
<dbReference type="Gene3D" id="3.40.50.720">
    <property type="entry name" value="NAD(P)-binding Rossmann-like Domain"/>
    <property type="match status" value="1"/>
</dbReference>
<organism evidence="2 3">
    <name type="scientific">Jeotgalicoccus halotolerans</name>
    <dbReference type="NCBI Taxonomy" id="157227"/>
    <lineage>
        <taxon>Bacteria</taxon>
        <taxon>Bacillati</taxon>
        <taxon>Bacillota</taxon>
        <taxon>Bacilli</taxon>
        <taxon>Bacillales</taxon>
        <taxon>Staphylococcaceae</taxon>
        <taxon>Jeotgalicoccus</taxon>
    </lineage>
</organism>
<dbReference type="NCBIfam" id="TIGR02823">
    <property type="entry name" value="oxido_YhdH"/>
    <property type="match status" value="1"/>
</dbReference>
<name>A0A3E0AUM1_9STAP</name>
<dbReference type="EMBL" id="QUMW01000013">
    <property type="protein sequence ID" value="REG23453.1"/>
    <property type="molecule type" value="Genomic_DNA"/>
</dbReference>
<dbReference type="SUPFAM" id="SSF50129">
    <property type="entry name" value="GroES-like"/>
    <property type="match status" value="1"/>
</dbReference>
<proteinExistence type="predicted"/>
<dbReference type="InterPro" id="IPR011032">
    <property type="entry name" value="GroES-like_sf"/>
</dbReference>
<feature type="domain" description="Enoyl reductase (ER)" evidence="1">
    <location>
        <begin position="15"/>
        <end position="326"/>
    </location>
</feature>
<dbReference type="RefSeq" id="WP_115885610.1">
    <property type="nucleotide sequence ID" value="NZ_CBCSHX010000004.1"/>
</dbReference>
<dbReference type="InterPro" id="IPR020843">
    <property type="entry name" value="ER"/>
</dbReference>
<dbReference type="Pfam" id="PF00107">
    <property type="entry name" value="ADH_zinc_N"/>
    <property type="match status" value="1"/>
</dbReference>
<comment type="caution">
    <text evidence="2">The sequence shown here is derived from an EMBL/GenBank/DDBJ whole genome shotgun (WGS) entry which is preliminary data.</text>
</comment>
<protein>
    <submittedName>
        <fullName evidence="2">Putative YhdH/YhfP family quinone oxidoreductase</fullName>
    </submittedName>
</protein>
<keyword evidence="3" id="KW-1185">Reference proteome</keyword>
<dbReference type="SUPFAM" id="SSF51735">
    <property type="entry name" value="NAD(P)-binding Rossmann-fold domains"/>
    <property type="match status" value="1"/>
</dbReference>
<sequence>MDSFKALVADKTDEGTEMSIKVLEIEDLTEGDVLIDVHYSSVNYKDGMVAAKGEIAEYFPIIPGIDLAGEVIESKDDKFKKGDAVIATSYKIGTGISGGFSEIARVPAEWVLPLPEGMTLKESMELGTAGLTAGISITKLEQTGMHPDNGDVLVAGASGGTGSLSVNMLSSAGYNVVASTGSMDEADYLKSIGAAKVIHRDEVINQDSKPVVKPVYQAAIDPVGGKTTEYIIKSLKPEGALATFGLVGGIQVRTTVLPFIGRGIHWLGVDSVFYPMEKRKKVWDRLANDLKLDIHTKEVVNEVSLEELPQVFHDIIDGKVRGRTIVNLKNS</sequence>
<dbReference type="SMART" id="SM00829">
    <property type="entry name" value="PKS_ER"/>
    <property type="match status" value="1"/>
</dbReference>
<dbReference type="InterPro" id="IPR013154">
    <property type="entry name" value="ADH-like_N"/>
</dbReference>
<dbReference type="Pfam" id="PF08240">
    <property type="entry name" value="ADH_N"/>
    <property type="match status" value="1"/>
</dbReference>
<dbReference type="OrthoDB" id="9782155at2"/>
<dbReference type="InterPro" id="IPR051397">
    <property type="entry name" value="Zn-ADH-like_protein"/>
</dbReference>